<comment type="similarity">
    <text evidence="1">Belongs to the FGGY kinase family.</text>
</comment>
<dbReference type="GO" id="GO:0004856">
    <property type="term" value="F:D-xylulokinase activity"/>
    <property type="evidence" value="ECO:0007669"/>
    <property type="project" value="TreeGrafter"/>
</dbReference>
<dbReference type="GO" id="GO:0019150">
    <property type="term" value="F:D-ribulokinase activity"/>
    <property type="evidence" value="ECO:0007669"/>
    <property type="project" value="TreeGrafter"/>
</dbReference>
<evidence type="ECO:0000256" key="3">
    <source>
        <dbReference type="ARBA" id="ARBA00022777"/>
    </source>
</evidence>
<name>A0A452XSV4_AEGTS</name>
<proteinExistence type="inferred from homology"/>
<evidence type="ECO:0000313" key="4">
    <source>
        <dbReference type="EnsemblPlants" id="AET1Gv20145700.9"/>
    </source>
</evidence>
<keyword evidence="5" id="KW-1185">Reference proteome</keyword>
<reference evidence="4" key="3">
    <citation type="journal article" date="2017" name="Nature">
        <title>Genome sequence of the progenitor of the wheat D genome Aegilops tauschii.</title>
        <authorList>
            <person name="Luo M.C."/>
            <person name="Gu Y.Q."/>
            <person name="Puiu D."/>
            <person name="Wang H."/>
            <person name="Twardziok S.O."/>
            <person name="Deal K.R."/>
            <person name="Huo N."/>
            <person name="Zhu T."/>
            <person name="Wang L."/>
            <person name="Wang Y."/>
            <person name="McGuire P.E."/>
            <person name="Liu S."/>
            <person name="Long H."/>
            <person name="Ramasamy R.K."/>
            <person name="Rodriguez J.C."/>
            <person name="Van S.L."/>
            <person name="Yuan L."/>
            <person name="Wang Z."/>
            <person name="Xia Z."/>
            <person name="Xiao L."/>
            <person name="Anderson O.D."/>
            <person name="Ouyang S."/>
            <person name="Liang Y."/>
            <person name="Zimin A.V."/>
            <person name="Pertea G."/>
            <person name="Qi P."/>
            <person name="Bennetzen J.L."/>
            <person name="Dai X."/>
            <person name="Dawson M.W."/>
            <person name="Muller H.G."/>
            <person name="Kugler K."/>
            <person name="Rivarola-Duarte L."/>
            <person name="Spannagl M."/>
            <person name="Mayer K.F.X."/>
            <person name="Lu F.H."/>
            <person name="Bevan M.W."/>
            <person name="Leroy P."/>
            <person name="Li P."/>
            <person name="You F.M."/>
            <person name="Sun Q."/>
            <person name="Liu Z."/>
            <person name="Lyons E."/>
            <person name="Wicker T."/>
            <person name="Salzberg S.L."/>
            <person name="Devos K.M."/>
            <person name="Dvorak J."/>
        </authorList>
    </citation>
    <scope>NUCLEOTIDE SEQUENCE [LARGE SCALE GENOMIC DNA]</scope>
    <source>
        <strain evidence="4">cv. AL8/78</strain>
    </source>
</reference>
<dbReference type="PANTHER" id="PTHR10196">
    <property type="entry name" value="SUGAR KINASE"/>
    <property type="match status" value="1"/>
</dbReference>
<dbReference type="Gene3D" id="3.30.420.40">
    <property type="match status" value="1"/>
</dbReference>
<reference evidence="5" key="1">
    <citation type="journal article" date="2014" name="Science">
        <title>Ancient hybridizations among the ancestral genomes of bread wheat.</title>
        <authorList>
            <consortium name="International Wheat Genome Sequencing Consortium,"/>
            <person name="Marcussen T."/>
            <person name="Sandve S.R."/>
            <person name="Heier L."/>
            <person name="Spannagl M."/>
            <person name="Pfeifer M."/>
            <person name="Jakobsen K.S."/>
            <person name="Wulff B.B."/>
            <person name="Steuernagel B."/>
            <person name="Mayer K.F."/>
            <person name="Olsen O.A."/>
        </authorList>
    </citation>
    <scope>NUCLEOTIDE SEQUENCE [LARGE SCALE GENOMIC DNA]</scope>
    <source>
        <strain evidence="5">cv. AL8/78</strain>
    </source>
</reference>
<sequence length="275" mass="30444">YMYHPFTKEEQPGGQRTHWSVQLHQPHNPQPQRWSSVQRFLILPQQASPPLLPKVYRLFLSPNQPQQLTNALGIEPPTMPILSLSAKPLSRLPAKQGRVRNLASSSRIRITMLNQQDRQGNETGRPLYLGIDFGTSGARYALIDKQGAIHAEGKRTYPAAVGQTTNWASSWREALFQLLGDIPPVHRSSISSISIDGTSSTTLIIDSAFFVQAAETMESFLPALSSTTRASPTRCPWSARLLLRTTPCAPVRPPSASSSHGGTRIVRMAATIRRY</sequence>
<evidence type="ECO:0000256" key="2">
    <source>
        <dbReference type="ARBA" id="ARBA00022679"/>
    </source>
</evidence>
<protein>
    <recommendedName>
        <fullName evidence="6">Carbohydrate kinase FGGY N-terminal domain-containing protein</fullName>
    </recommendedName>
</protein>
<dbReference type="PANTHER" id="PTHR10196:SF80">
    <property type="entry name" value="D-RIBULOSE KINASE"/>
    <property type="match status" value="1"/>
</dbReference>
<evidence type="ECO:0008006" key="6">
    <source>
        <dbReference type="Google" id="ProtNLM"/>
    </source>
</evidence>
<reference evidence="5" key="2">
    <citation type="journal article" date="2017" name="Nat. Plants">
        <title>The Aegilops tauschii genome reveals multiple impacts of transposons.</title>
        <authorList>
            <person name="Zhao G."/>
            <person name="Zou C."/>
            <person name="Li K."/>
            <person name="Wang K."/>
            <person name="Li T."/>
            <person name="Gao L."/>
            <person name="Zhang X."/>
            <person name="Wang H."/>
            <person name="Yang Z."/>
            <person name="Liu X."/>
            <person name="Jiang W."/>
            <person name="Mao L."/>
            <person name="Kong X."/>
            <person name="Jiao Y."/>
            <person name="Jia J."/>
        </authorList>
    </citation>
    <scope>NUCLEOTIDE SEQUENCE [LARGE SCALE GENOMIC DNA]</scope>
    <source>
        <strain evidence="5">cv. AL8/78</strain>
    </source>
</reference>
<keyword evidence="3" id="KW-0418">Kinase</keyword>
<dbReference type="SUPFAM" id="SSF53067">
    <property type="entry name" value="Actin-like ATPase domain"/>
    <property type="match status" value="1"/>
</dbReference>
<organism evidence="4 5">
    <name type="scientific">Aegilops tauschii subsp. strangulata</name>
    <name type="common">Goatgrass</name>
    <dbReference type="NCBI Taxonomy" id="200361"/>
    <lineage>
        <taxon>Eukaryota</taxon>
        <taxon>Viridiplantae</taxon>
        <taxon>Streptophyta</taxon>
        <taxon>Embryophyta</taxon>
        <taxon>Tracheophyta</taxon>
        <taxon>Spermatophyta</taxon>
        <taxon>Magnoliopsida</taxon>
        <taxon>Liliopsida</taxon>
        <taxon>Poales</taxon>
        <taxon>Poaceae</taxon>
        <taxon>BOP clade</taxon>
        <taxon>Pooideae</taxon>
        <taxon>Triticodae</taxon>
        <taxon>Triticeae</taxon>
        <taxon>Triticinae</taxon>
        <taxon>Aegilops</taxon>
    </lineage>
</organism>
<dbReference type="InterPro" id="IPR043129">
    <property type="entry name" value="ATPase_NBD"/>
</dbReference>
<dbReference type="Gramene" id="AET1Gv20145700.9">
    <property type="protein sequence ID" value="AET1Gv20145700.9"/>
    <property type="gene ID" value="AET1Gv20145700"/>
</dbReference>
<reference evidence="4" key="4">
    <citation type="submission" date="2019-03" db="UniProtKB">
        <authorList>
            <consortium name="EnsemblPlants"/>
        </authorList>
    </citation>
    <scope>IDENTIFICATION</scope>
</reference>
<evidence type="ECO:0000313" key="5">
    <source>
        <dbReference type="Proteomes" id="UP000015105"/>
    </source>
</evidence>
<accession>A0A452XSV4</accession>
<evidence type="ECO:0000256" key="1">
    <source>
        <dbReference type="ARBA" id="ARBA00009156"/>
    </source>
</evidence>
<dbReference type="AlphaFoldDB" id="A0A452XSV4"/>
<keyword evidence="2" id="KW-0808">Transferase</keyword>
<dbReference type="GO" id="GO:0005997">
    <property type="term" value="P:xylulose metabolic process"/>
    <property type="evidence" value="ECO:0007669"/>
    <property type="project" value="TreeGrafter"/>
</dbReference>
<dbReference type="EnsemblPlants" id="AET1Gv20145700.9">
    <property type="protein sequence ID" value="AET1Gv20145700.9"/>
    <property type="gene ID" value="AET1Gv20145700"/>
</dbReference>
<dbReference type="Proteomes" id="UP000015105">
    <property type="component" value="Chromosome 1D"/>
</dbReference>
<dbReference type="GO" id="GO:0005829">
    <property type="term" value="C:cytosol"/>
    <property type="evidence" value="ECO:0007669"/>
    <property type="project" value="TreeGrafter"/>
</dbReference>
<reference evidence="4" key="5">
    <citation type="journal article" date="2021" name="G3 (Bethesda)">
        <title>Aegilops tauschii genome assembly Aet v5.0 features greater sequence contiguity and improved annotation.</title>
        <authorList>
            <person name="Wang L."/>
            <person name="Zhu T."/>
            <person name="Rodriguez J.C."/>
            <person name="Deal K.R."/>
            <person name="Dubcovsky J."/>
            <person name="McGuire P.E."/>
            <person name="Lux T."/>
            <person name="Spannagl M."/>
            <person name="Mayer K.F.X."/>
            <person name="Baldrich P."/>
            <person name="Meyers B.C."/>
            <person name="Huo N."/>
            <person name="Gu Y.Q."/>
            <person name="Zhou H."/>
            <person name="Devos K.M."/>
            <person name="Bennetzen J.L."/>
            <person name="Unver T."/>
            <person name="Budak H."/>
            <person name="Gulick P.J."/>
            <person name="Galiba G."/>
            <person name="Kalapos B."/>
            <person name="Nelson D.R."/>
            <person name="Li P."/>
            <person name="You F.M."/>
            <person name="Luo M.C."/>
            <person name="Dvorak J."/>
        </authorList>
    </citation>
    <scope>NUCLEOTIDE SEQUENCE [LARGE SCALE GENOMIC DNA]</scope>
    <source>
        <strain evidence="4">cv. AL8/78</strain>
    </source>
</reference>